<dbReference type="InterPro" id="IPR036249">
    <property type="entry name" value="Thioredoxin-like_sf"/>
</dbReference>
<evidence type="ECO:0000313" key="4">
    <source>
        <dbReference type="Proteomes" id="UP000197446"/>
    </source>
</evidence>
<sequence>MLKVPVCWLLAGLLGFSSWVQADPAAEALWAACPSGLPKSDVQGRPLDWVAWRHTPVLAVIWSPDCAFCQRHNAKLDALLREVPGAAVIGIAVDSPTEAVTRTVQRRGYAFPVIADGSGPCAVRPQLTPRRVIPMTCWLGDAPTQPRCIPGEMSDDDLRDLLKAQARSRRHS</sequence>
<dbReference type="EMBL" id="NISI01000017">
    <property type="protein sequence ID" value="OWR00555.1"/>
    <property type="molecule type" value="Genomic_DNA"/>
</dbReference>
<name>A0A254N4I3_9BURK</name>
<keyword evidence="4" id="KW-1185">Reference proteome</keyword>
<dbReference type="SUPFAM" id="SSF52833">
    <property type="entry name" value="Thioredoxin-like"/>
    <property type="match status" value="1"/>
</dbReference>
<protein>
    <recommendedName>
        <fullName evidence="2">Thioredoxin domain-containing protein</fullName>
    </recommendedName>
</protein>
<organism evidence="3 4">
    <name type="scientific">Roseateles puraquae</name>
    <dbReference type="NCBI Taxonomy" id="431059"/>
    <lineage>
        <taxon>Bacteria</taxon>
        <taxon>Pseudomonadati</taxon>
        <taxon>Pseudomonadota</taxon>
        <taxon>Betaproteobacteria</taxon>
        <taxon>Burkholderiales</taxon>
        <taxon>Sphaerotilaceae</taxon>
        <taxon>Roseateles</taxon>
    </lineage>
</organism>
<dbReference type="InterPro" id="IPR013766">
    <property type="entry name" value="Thioredoxin_domain"/>
</dbReference>
<dbReference type="RefSeq" id="WP_088485976.1">
    <property type="nucleotide sequence ID" value="NZ_NISI01000017.1"/>
</dbReference>
<feature type="chain" id="PRO_5012151604" description="Thioredoxin domain-containing protein" evidence="1">
    <location>
        <begin position="23"/>
        <end position="172"/>
    </location>
</feature>
<dbReference type="Proteomes" id="UP000197446">
    <property type="component" value="Unassembled WGS sequence"/>
</dbReference>
<accession>A0A254N4I3</accession>
<gene>
    <name evidence="3" type="ORF">CDO81_24975</name>
</gene>
<dbReference type="GO" id="GO:0016209">
    <property type="term" value="F:antioxidant activity"/>
    <property type="evidence" value="ECO:0007669"/>
    <property type="project" value="InterPro"/>
</dbReference>
<dbReference type="PROSITE" id="PS51352">
    <property type="entry name" value="THIOREDOXIN_2"/>
    <property type="match status" value="1"/>
</dbReference>
<feature type="signal peptide" evidence="1">
    <location>
        <begin position="1"/>
        <end position="22"/>
    </location>
</feature>
<reference evidence="3 4" key="1">
    <citation type="journal article" date="2007" name="Int. J. Syst. Evol. Microbiol.">
        <title>Description of Pelomonas aquatica sp. nov. and Pelomonas puraquae sp. nov., isolated from industrial and haemodialysis water.</title>
        <authorList>
            <person name="Gomila M."/>
            <person name="Bowien B."/>
            <person name="Falsen E."/>
            <person name="Moore E.R."/>
            <person name="Lalucat J."/>
        </authorList>
    </citation>
    <scope>NUCLEOTIDE SEQUENCE [LARGE SCALE GENOMIC DNA]</scope>
    <source>
        <strain evidence="3 4">CCUG 52769</strain>
    </source>
</reference>
<evidence type="ECO:0000313" key="3">
    <source>
        <dbReference type="EMBL" id="OWR00555.1"/>
    </source>
</evidence>
<evidence type="ECO:0000256" key="1">
    <source>
        <dbReference type="SAM" id="SignalP"/>
    </source>
</evidence>
<dbReference type="Gene3D" id="3.40.30.10">
    <property type="entry name" value="Glutaredoxin"/>
    <property type="match status" value="1"/>
</dbReference>
<keyword evidence="1" id="KW-0732">Signal</keyword>
<evidence type="ECO:0000259" key="2">
    <source>
        <dbReference type="PROSITE" id="PS51352"/>
    </source>
</evidence>
<feature type="domain" description="Thioredoxin" evidence="2">
    <location>
        <begin position="26"/>
        <end position="167"/>
    </location>
</feature>
<dbReference type="CDD" id="cd02966">
    <property type="entry name" value="TlpA_like_family"/>
    <property type="match status" value="1"/>
</dbReference>
<proteinExistence type="predicted"/>
<dbReference type="OrthoDB" id="9811352at2"/>
<dbReference type="AlphaFoldDB" id="A0A254N4I3"/>
<dbReference type="GO" id="GO:0016491">
    <property type="term" value="F:oxidoreductase activity"/>
    <property type="evidence" value="ECO:0007669"/>
    <property type="project" value="InterPro"/>
</dbReference>
<dbReference type="InterPro" id="IPR000866">
    <property type="entry name" value="AhpC/TSA"/>
</dbReference>
<dbReference type="Pfam" id="PF00578">
    <property type="entry name" value="AhpC-TSA"/>
    <property type="match status" value="1"/>
</dbReference>
<comment type="caution">
    <text evidence="3">The sequence shown here is derived from an EMBL/GenBank/DDBJ whole genome shotgun (WGS) entry which is preliminary data.</text>
</comment>